<name>A0A1Y5HTP5_OLEAN</name>
<evidence type="ECO:0000313" key="4">
    <source>
        <dbReference type="Proteomes" id="UP000227088"/>
    </source>
</evidence>
<evidence type="ECO:0000313" key="3">
    <source>
        <dbReference type="EMBL" id="OUS40676.1"/>
    </source>
</evidence>
<dbReference type="EMBL" id="MABE01000279">
    <property type="protein sequence ID" value="OUS40676.1"/>
    <property type="molecule type" value="Genomic_DNA"/>
</dbReference>
<feature type="signal peptide" evidence="1">
    <location>
        <begin position="1"/>
        <end position="24"/>
    </location>
</feature>
<dbReference type="PROSITE" id="PS51257">
    <property type="entry name" value="PROKAR_LIPOPROTEIN"/>
    <property type="match status" value="1"/>
</dbReference>
<evidence type="ECO:0000256" key="1">
    <source>
        <dbReference type="SAM" id="SignalP"/>
    </source>
</evidence>
<reference evidence="4" key="1">
    <citation type="journal article" date="2017" name="Proc. Natl. Acad. Sci. U.S.A.">
        <title>Simulation of Deepwater Horizon oil plume reveals substrate specialization within a complex community of hydrocarbon degraders.</title>
        <authorList>
            <person name="Hu P."/>
            <person name="Dubinsky E.A."/>
            <person name="Probst A.J."/>
            <person name="Wang J."/>
            <person name="Sieber C.M.K."/>
            <person name="Tom L.M."/>
            <person name="Gardinali P."/>
            <person name="Banfield J.F."/>
            <person name="Atlas R.M."/>
            <person name="Andersen G.L."/>
        </authorList>
    </citation>
    <scope>NUCLEOTIDE SEQUENCE [LARGE SCALE GENOMIC DNA]</scope>
</reference>
<proteinExistence type="predicted"/>
<feature type="domain" description="PrcB C-terminal" evidence="2">
    <location>
        <begin position="80"/>
        <end position="136"/>
    </location>
</feature>
<dbReference type="InterPro" id="IPR025748">
    <property type="entry name" value="PrcB_C_dom"/>
</dbReference>
<protein>
    <recommendedName>
        <fullName evidence="2">PrcB C-terminal domain-containing protein</fullName>
    </recommendedName>
</protein>
<accession>A0A1Y5HTP5</accession>
<dbReference type="Proteomes" id="UP000227088">
    <property type="component" value="Unassembled WGS sequence"/>
</dbReference>
<evidence type="ECO:0000259" key="2">
    <source>
        <dbReference type="Pfam" id="PF14343"/>
    </source>
</evidence>
<comment type="caution">
    <text evidence="3">The sequence shown here is derived from an EMBL/GenBank/DDBJ whole genome shotgun (WGS) entry which is preliminary data.</text>
</comment>
<feature type="chain" id="PRO_5013119621" description="PrcB C-terminal domain-containing protein" evidence="1">
    <location>
        <begin position="25"/>
        <end position="157"/>
    </location>
</feature>
<dbReference type="Pfam" id="PF14343">
    <property type="entry name" value="PrcB_C"/>
    <property type="match status" value="1"/>
</dbReference>
<keyword evidence="1" id="KW-0732">Signal</keyword>
<sequence>MKQFLFLSYSIVLASLLSACGSQPAQMVYQVPKSNASQQCFITQSESYIWLEQEEQWNELPEAARQQFTSAQIDFSKESILIISAGQKTSAGYGLELTNWLLEQDHWQVTRIAHQPPADSMQAQVITSPCVLVKIPKSIKSLTLNSDQGQMLGRWPY</sequence>
<dbReference type="AlphaFoldDB" id="A0A1Y5HTP5"/>
<gene>
    <name evidence="3" type="ORF">A9R00_04850</name>
</gene>
<organism evidence="3 4">
    <name type="scientific">Oleispira antarctica</name>
    <dbReference type="NCBI Taxonomy" id="188908"/>
    <lineage>
        <taxon>Bacteria</taxon>
        <taxon>Pseudomonadati</taxon>
        <taxon>Pseudomonadota</taxon>
        <taxon>Gammaproteobacteria</taxon>
        <taxon>Oceanospirillales</taxon>
        <taxon>Oceanospirillaceae</taxon>
        <taxon>Oleispira</taxon>
    </lineage>
</organism>